<evidence type="ECO:0000313" key="3">
    <source>
        <dbReference type="Proteomes" id="UP001174210"/>
    </source>
</evidence>
<sequence>MTELVHSTTGELIDYQPVSPMEIEFIIREIGDRLERAVVVIDSLQRARYDAEEAYSKAFEMAKLESKRHLYNDRIAEARLSCLPLLRELNEAKAQLHHAEHLQDALKAKLMGYQNINKVNGAAYGVGGVGR</sequence>
<protein>
    <recommendedName>
        <fullName evidence="4">ATPase</fullName>
    </recommendedName>
</protein>
<evidence type="ECO:0000256" key="1">
    <source>
        <dbReference type="SAM" id="Coils"/>
    </source>
</evidence>
<accession>A0ABT8J079</accession>
<feature type="coiled-coil region" evidence="1">
    <location>
        <begin position="61"/>
        <end position="109"/>
    </location>
</feature>
<keyword evidence="3" id="KW-1185">Reference proteome</keyword>
<evidence type="ECO:0000313" key="2">
    <source>
        <dbReference type="EMBL" id="MDN4598479.1"/>
    </source>
</evidence>
<dbReference type="Proteomes" id="UP001174210">
    <property type="component" value="Unassembled WGS sequence"/>
</dbReference>
<gene>
    <name evidence="2" type="ORF">P5G59_15100</name>
</gene>
<dbReference type="RefSeq" id="WP_301219823.1">
    <property type="nucleotide sequence ID" value="NZ_JAROCB010000004.1"/>
</dbReference>
<proteinExistence type="predicted"/>
<evidence type="ECO:0008006" key="4">
    <source>
        <dbReference type="Google" id="ProtNLM"/>
    </source>
</evidence>
<comment type="caution">
    <text evidence="2">The sequence shown here is derived from an EMBL/GenBank/DDBJ whole genome shotgun (WGS) entry which is preliminary data.</text>
</comment>
<keyword evidence="1" id="KW-0175">Coiled coil</keyword>
<organism evidence="2 3">
    <name type="scientific">Leifsonia virtsii</name>
    <dbReference type="NCBI Taxonomy" id="3035915"/>
    <lineage>
        <taxon>Bacteria</taxon>
        <taxon>Bacillati</taxon>
        <taxon>Actinomycetota</taxon>
        <taxon>Actinomycetes</taxon>
        <taxon>Micrococcales</taxon>
        <taxon>Microbacteriaceae</taxon>
        <taxon>Leifsonia</taxon>
    </lineage>
</organism>
<name>A0ABT8J079_9MICO</name>
<reference evidence="2" key="1">
    <citation type="submission" date="2023-03" db="EMBL/GenBank/DDBJ databases">
        <title>MT1 and MT2 Draft Genomes of Novel Species.</title>
        <authorList>
            <person name="Venkateswaran K."/>
        </authorList>
    </citation>
    <scope>NUCLEOTIDE SEQUENCE</scope>
    <source>
        <strain evidence="2">F6_8S_P_1A</strain>
    </source>
</reference>
<dbReference type="EMBL" id="JAROCB010000004">
    <property type="protein sequence ID" value="MDN4598479.1"/>
    <property type="molecule type" value="Genomic_DNA"/>
</dbReference>